<evidence type="ECO:0000256" key="2">
    <source>
        <dbReference type="ARBA" id="ARBA00023004"/>
    </source>
</evidence>
<dbReference type="Proteomes" id="UP000316621">
    <property type="component" value="Chromosome 2"/>
</dbReference>
<feature type="domain" description="Non-haem dioxygenase N-terminal" evidence="3">
    <location>
        <begin position="52"/>
        <end position="155"/>
    </location>
</feature>
<evidence type="ECO:0000259" key="3">
    <source>
        <dbReference type="Pfam" id="PF14226"/>
    </source>
</evidence>
<evidence type="ECO:0000313" key="4">
    <source>
        <dbReference type="EMBL" id="RZC49473.1"/>
    </source>
</evidence>
<reference evidence="4 5" key="1">
    <citation type="journal article" date="2018" name="Science">
        <title>The opium poppy genome and morphinan production.</title>
        <authorList>
            <person name="Guo L."/>
            <person name="Winzer T."/>
            <person name="Yang X."/>
            <person name="Li Y."/>
            <person name="Ning Z."/>
            <person name="He Z."/>
            <person name="Teodor R."/>
            <person name="Lu Y."/>
            <person name="Bowser T.A."/>
            <person name="Graham I.A."/>
            <person name="Ye K."/>
        </authorList>
    </citation>
    <scope>NUCLEOTIDE SEQUENCE [LARGE SCALE GENOMIC DNA]</scope>
    <source>
        <strain evidence="5">cv. HN1</strain>
        <tissue evidence="4">Leaves</tissue>
    </source>
</reference>
<keyword evidence="2" id="KW-0408">Iron</keyword>
<sequence length="166" mass="18797">METLKPVKLGSSLIVPNGQELAKQSLEEIYVRNNQDTLITDLSSLSLIDQTVPVIDLQKLLSPEPVRTGDLELDKLHSACKEWGFFQVVNHGVDILLVEKVKSEIQGFFNLPMDEKKKLWQEEGDMEGFGQFVVQSENQKIDYWGDMFFMLNLPQHSGPLANNVGH</sequence>
<evidence type="ECO:0000256" key="1">
    <source>
        <dbReference type="ARBA" id="ARBA00022723"/>
    </source>
</evidence>
<dbReference type="InterPro" id="IPR050295">
    <property type="entry name" value="Plant_2OG-oxidoreductases"/>
</dbReference>
<organism evidence="4 5">
    <name type="scientific">Papaver somniferum</name>
    <name type="common">Opium poppy</name>
    <dbReference type="NCBI Taxonomy" id="3469"/>
    <lineage>
        <taxon>Eukaryota</taxon>
        <taxon>Viridiplantae</taxon>
        <taxon>Streptophyta</taxon>
        <taxon>Embryophyta</taxon>
        <taxon>Tracheophyta</taxon>
        <taxon>Spermatophyta</taxon>
        <taxon>Magnoliopsida</taxon>
        <taxon>Ranunculales</taxon>
        <taxon>Papaveraceae</taxon>
        <taxon>Papaveroideae</taxon>
        <taxon>Papaver</taxon>
    </lineage>
</organism>
<dbReference type="GO" id="GO:0046872">
    <property type="term" value="F:metal ion binding"/>
    <property type="evidence" value="ECO:0007669"/>
    <property type="project" value="UniProtKB-KW"/>
</dbReference>
<dbReference type="SUPFAM" id="SSF51197">
    <property type="entry name" value="Clavaminate synthase-like"/>
    <property type="match status" value="1"/>
</dbReference>
<dbReference type="EMBL" id="CM010716">
    <property type="protein sequence ID" value="RZC49473.1"/>
    <property type="molecule type" value="Genomic_DNA"/>
</dbReference>
<gene>
    <name evidence="4" type="ORF">C5167_017909</name>
</gene>
<keyword evidence="1" id="KW-0479">Metal-binding</keyword>
<protein>
    <recommendedName>
        <fullName evidence="3">Non-haem dioxygenase N-terminal domain-containing protein</fullName>
    </recommendedName>
</protein>
<accession>A0A4Y7IKQ6</accession>
<dbReference type="OrthoDB" id="288590at2759"/>
<evidence type="ECO:0000313" key="5">
    <source>
        <dbReference type="Proteomes" id="UP000316621"/>
    </source>
</evidence>
<keyword evidence="5" id="KW-1185">Reference proteome</keyword>
<dbReference type="InterPro" id="IPR026992">
    <property type="entry name" value="DIOX_N"/>
</dbReference>
<dbReference type="Pfam" id="PF14226">
    <property type="entry name" value="DIOX_N"/>
    <property type="match status" value="1"/>
</dbReference>
<dbReference type="PANTHER" id="PTHR47991">
    <property type="entry name" value="OXOGLUTARATE/IRON-DEPENDENT DIOXYGENASE"/>
    <property type="match status" value="1"/>
</dbReference>
<dbReference type="Gramene" id="RZC49473">
    <property type="protein sequence ID" value="RZC49473"/>
    <property type="gene ID" value="C5167_017909"/>
</dbReference>
<dbReference type="AlphaFoldDB" id="A0A4Y7IKQ6"/>
<dbReference type="InterPro" id="IPR027443">
    <property type="entry name" value="IPNS-like_sf"/>
</dbReference>
<dbReference type="OMA" id="NGDLMDI"/>
<proteinExistence type="predicted"/>
<dbReference type="Gene3D" id="2.60.120.330">
    <property type="entry name" value="B-lactam Antibiotic, Isopenicillin N Synthase, Chain"/>
    <property type="match status" value="1"/>
</dbReference>
<name>A0A4Y7IKQ6_PAPSO</name>